<evidence type="ECO:0000256" key="1">
    <source>
        <dbReference type="SAM" id="SignalP"/>
    </source>
</evidence>
<name>A0ABX4F548_9BORD</name>
<keyword evidence="3" id="KW-1185">Reference proteome</keyword>
<dbReference type="RefSeq" id="WP_094830438.1">
    <property type="nucleotide sequence ID" value="NZ_NEVR01000001.1"/>
</dbReference>
<dbReference type="EMBL" id="NEVR01000001">
    <property type="protein sequence ID" value="OZI67956.1"/>
    <property type="molecule type" value="Genomic_DNA"/>
</dbReference>
<keyword evidence="1" id="KW-0732">Signal</keyword>
<protein>
    <recommendedName>
        <fullName evidence="4">WG repeat-containing protein</fullName>
    </recommendedName>
</protein>
<feature type="chain" id="PRO_5046601102" description="WG repeat-containing protein" evidence="1">
    <location>
        <begin position="31"/>
        <end position="316"/>
    </location>
</feature>
<dbReference type="Proteomes" id="UP000216354">
    <property type="component" value="Unassembled WGS sequence"/>
</dbReference>
<accession>A0ABX4F548</accession>
<comment type="caution">
    <text evidence="2">The sequence shown here is derived from an EMBL/GenBank/DDBJ whole genome shotgun (WGS) entry which is preliminary data.</text>
</comment>
<evidence type="ECO:0008006" key="4">
    <source>
        <dbReference type="Google" id="ProtNLM"/>
    </source>
</evidence>
<evidence type="ECO:0000313" key="3">
    <source>
        <dbReference type="Proteomes" id="UP000216354"/>
    </source>
</evidence>
<reference evidence="2 3" key="1">
    <citation type="submission" date="2017-05" db="EMBL/GenBank/DDBJ databases">
        <title>Complete and WGS of Bordetella genogroups.</title>
        <authorList>
            <person name="Spilker T."/>
            <person name="Lipuma J."/>
        </authorList>
    </citation>
    <scope>NUCLEOTIDE SEQUENCE [LARGE SCALE GENOMIC DNA]</scope>
    <source>
        <strain evidence="2 3">AU9795</strain>
    </source>
</reference>
<dbReference type="PANTHER" id="PTHR37841:SF1">
    <property type="entry name" value="DUF3298 DOMAIN-CONTAINING PROTEIN"/>
    <property type="match status" value="1"/>
</dbReference>
<feature type="signal peptide" evidence="1">
    <location>
        <begin position="1"/>
        <end position="30"/>
    </location>
</feature>
<sequence length="316" mass="34264">MPLPARLARRTRPPLLSACLALALMAQAHAAPDDAAMDAVGVVADDGSMTTYSDPFCAGYAETFKKQGGDKALVPECPEEPVEPLSDSGITKGERAGAASAKAYLQFKKQQAAALAQRPGAPVLAGFYDKSRDAWVSNEPGIYPINSFDGGRYATISREDVGMGVIDRNGLIVVPLAYPQIGFEQGETFITVRDKADKVGVFDGQGKTLVPARFANVLILDKSYLIGQNPGKNEVFDNTGQVLFTLDRDVVPAGEGLFWFMQEPQRWGLVDARGRTVVKPEFTYTSSFQKGRVSSQKADGENYTIYVNGKVEKQRR</sequence>
<evidence type="ECO:0000313" key="2">
    <source>
        <dbReference type="EMBL" id="OZI67956.1"/>
    </source>
</evidence>
<dbReference type="Pfam" id="PF14903">
    <property type="entry name" value="WG_beta_rep"/>
    <property type="match status" value="1"/>
</dbReference>
<dbReference type="InterPro" id="IPR032774">
    <property type="entry name" value="WG_beta_rep"/>
</dbReference>
<dbReference type="PANTHER" id="PTHR37841">
    <property type="entry name" value="GLR2918 PROTEIN"/>
    <property type="match status" value="1"/>
</dbReference>
<organism evidence="2 3">
    <name type="scientific">Bordetella genomosp. 1</name>
    <dbReference type="NCBI Taxonomy" id="1395607"/>
    <lineage>
        <taxon>Bacteria</taxon>
        <taxon>Pseudomonadati</taxon>
        <taxon>Pseudomonadota</taxon>
        <taxon>Betaproteobacteria</taxon>
        <taxon>Burkholderiales</taxon>
        <taxon>Alcaligenaceae</taxon>
        <taxon>Bordetella</taxon>
    </lineage>
</organism>
<proteinExistence type="predicted"/>
<gene>
    <name evidence="2" type="ORF">CAL27_00345</name>
</gene>